<feature type="compositionally biased region" description="Polar residues" evidence="1">
    <location>
        <begin position="71"/>
        <end position="86"/>
    </location>
</feature>
<name>A0ABV9U1U3_9ACTN</name>
<accession>A0ABV9U1U3</accession>
<reference evidence="3" key="1">
    <citation type="journal article" date="2019" name="Int. J. Syst. Evol. Microbiol.">
        <title>The Global Catalogue of Microorganisms (GCM) 10K type strain sequencing project: providing services to taxonomists for standard genome sequencing and annotation.</title>
        <authorList>
            <consortium name="The Broad Institute Genomics Platform"/>
            <consortium name="The Broad Institute Genome Sequencing Center for Infectious Disease"/>
            <person name="Wu L."/>
            <person name="Ma J."/>
        </authorList>
    </citation>
    <scope>NUCLEOTIDE SEQUENCE [LARGE SCALE GENOMIC DNA]</scope>
    <source>
        <strain evidence="3">KLKA75</strain>
    </source>
</reference>
<protein>
    <submittedName>
        <fullName evidence="2">Uncharacterized protein</fullName>
    </submittedName>
</protein>
<evidence type="ECO:0000313" key="3">
    <source>
        <dbReference type="Proteomes" id="UP001595872"/>
    </source>
</evidence>
<proteinExistence type="predicted"/>
<comment type="caution">
    <text evidence="2">The sequence shown here is derived from an EMBL/GenBank/DDBJ whole genome shotgun (WGS) entry which is preliminary data.</text>
</comment>
<dbReference type="EMBL" id="JBHSIT010000006">
    <property type="protein sequence ID" value="MFC4910179.1"/>
    <property type="molecule type" value="Genomic_DNA"/>
</dbReference>
<evidence type="ECO:0000313" key="2">
    <source>
        <dbReference type="EMBL" id="MFC4910179.1"/>
    </source>
</evidence>
<evidence type="ECO:0000256" key="1">
    <source>
        <dbReference type="SAM" id="MobiDB-lite"/>
    </source>
</evidence>
<feature type="region of interest" description="Disordered" evidence="1">
    <location>
        <begin position="60"/>
        <end position="86"/>
    </location>
</feature>
<gene>
    <name evidence="2" type="ORF">ACFPCY_22885</name>
</gene>
<keyword evidence="3" id="KW-1185">Reference proteome</keyword>
<sequence>METAVVGHGAAVGVHLGGQVLQHDLTEAQLLRPRLGVGVEVGLGGHLGVAGLAVGSAGTDPARISAGPASARTSWPGSPSLHWSSG</sequence>
<organism evidence="2 3">
    <name type="scientific">Actinomadura gamaensis</name>
    <dbReference type="NCBI Taxonomy" id="1763541"/>
    <lineage>
        <taxon>Bacteria</taxon>
        <taxon>Bacillati</taxon>
        <taxon>Actinomycetota</taxon>
        <taxon>Actinomycetes</taxon>
        <taxon>Streptosporangiales</taxon>
        <taxon>Thermomonosporaceae</taxon>
        <taxon>Actinomadura</taxon>
    </lineage>
</organism>
<dbReference type="Proteomes" id="UP001595872">
    <property type="component" value="Unassembled WGS sequence"/>
</dbReference>
<dbReference type="RefSeq" id="WP_378258273.1">
    <property type="nucleotide sequence ID" value="NZ_JBHSIT010000006.1"/>
</dbReference>